<accession>A0A368X9E2</accession>
<evidence type="ECO:0000313" key="3">
    <source>
        <dbReference type="EMBL" id="RCW63067.1"/>
    </source>
</evidence>
<dbReference type="GO" id="GO:0004519">
    <property type="term" value="F:endonuclease activity"/>
    <property type="evidence" value="ECO:0007669"/>
    <property type="project" value="UniProtKB-KW"/>
</dbReference>
<dbReference type="Pfam" id="PF01541">
    <property type="entry name" value="GIY-YIG"/>
    <property type="match status" value="1"/>
</dbReference>
<keyword evidence="3" id="KW-0378">Hydrolase</keyword>
<dbReference type="SUPFAM" id="SSF82771">
    <property type="entry name" value="GIY-YIG endonuclease"/>
    <property type="match status" value="1"/>
</dbReference>
<dbReference type="PANTHER" id="PTHR34477:SF1">
    <property type="entry name" value="UPF0213 PROTEIN YHBQ"/>
    <property type="match status" value="1"/>
</dbReference>
<keyword evidence="3" id="KW-0540">Nuclease</keyword>
<organism evidence="3 4">
    <name type="scientific">Saliterribacillus persicus</name>
    <dbReference type="NCBI Taxonomy" id="930114"/>
    <lineage>
        <taxon>Bacteria</taxon>
        <taxon>Bacillati</taxon>
        <taxon>Bacillota</taxon>
        <taxon>Bacilli</taxon>
        <taxon>Bacillales</taxon>
        <taxon>Bacillaceae</taxon>
        <taxon>Saliterribacillus</taxon>
    </lineage>
</organism>
<dbReference type="PROSITE" id="PS50164">
    <property type="entry name" value="GIY_YIG"/>
    <property type="match status" value="1"/>
</dbReference>
<dbReference type="InterPro" id="IPR000305">
    <property type="entry name" value="GIY-YIG_endonuc"/>
</dbReference>
<evidence type="ECO:0000256" key="1">
    <source>
        <dbReference type="ARBA" id="ARBA00007435"/>
    </source>
</evidence>
<name>A0A368X9E2_9BACI</name>
<sequence>MEKDKFHFVYILKCKDASLYTGYTTNITRRLKMHESGKGAKYTRSRGPFELVFCRACASRSEALQLEAQIKKLSRKKKSELIQTELEGDGIHESNK</sequence>
<feature type="domain" description="GIY-YIG" evidence="2">
    <location>
        <begin position="5"/>
        <end position="80"/>
    </location>
</feature>
<keyword evidence="3" id="KW-0255">Endonuclease</keyword>
<dbReference type="CDD" id="cd10456">
    <property type="entry name" value="GIY-YIG_UPF0213"/>
    <property type="match status" value="1"/>
</dbReference>
<dbReference type="InterPro" id="IPR050190">
    <property type="entry name" value="UPF0213_domain"/>
</dbReference>
<dbReference type="EMBL" id="QPJJ01000020">
    <property type="protein sequence ID" value="RCW63067.1"/>
    <property type="molecule type" value="Genomic_DNA"/>
</dbReference>
<protein>
    <submittedName>
        <fullName evidence="3">Putative endonuclease</fullName>
    </submittedName>
</protein>
<dbReference type="OrthoDB" id="9807770at2"/>
<dbReference type="Proteomes" id="UP000252585">
    <property type="component" value="Unassembled WGS sequence"/>
</dbReference>
<evidence type="ECO:0000259" key="2">
    <source>
        <dbReference type="PROSITE" id="PS50164"/>
    </source>
</evidence>
<dbReference type="PANTHER" id="PTHR34477">
    <property type="entry name" value="UPF0213 PROTEIN YHBQ"/>
    <property type="match status" value="1"/>
</dbReference>
<reference evidence="3 4" key="1">
    <citation type="submission" date="2018-07" db="EMBL/GenBank/DDBJ databases">
        <title>Genomic Encyclopedia of Type Strains, Phase IV (KMG-IV): sequencing the most valuable type-strain genomes for metagenomic binning, comparative biology and taxonomic classification.</title>
        <authorList>
            <person name="Goeker M."/>
        </authorList>
    </citation>
    <scope>NUCLEOTIDE SEQUENCE [LARGE SCALE GENOMIC DNA]</scope>
    <source>
        <strain evidence="3 4">DSM 27696</strain>
    </source>
</reference>
<dbReference type="RefSeq" id="WP_114354381.1">
    <property type="nucleotide sequence ID" value="NZ_QPJJ01000020.1"/>
</dbReference>
<comment type="caution">
    <text evidence="3">The sequence shown here is derived from an EMBL/GenBank/DDBJ whole genome shotgun (WGS) entry which is preliminary data.</text>
</comment>
<proteinExistence type="inferred from homology"/>
<dbReference type="InterPro" id="IPR035901">
    <property type="entry name" value="GIY-YIG_endonuc_sf"/>
</dbReference>
<keyword evidence="4" id="KW-1185">Reference proteome</keyword>
<evidence type="ECO:0000313" key="4">
    <source>
        <dbReference type="Proteomes" id="UP000252585"/>
    </source>
</evidence>
<comment type="similarity">
    <text evidence="1">Belongs to the UPF0213 family.</text>
</comment>
<dbReference type="Gene3D" id="3.40.1440.10">
    <property type="entry name" value="GIY-YIG endonuclease"/>
    <property type="match status" value="1"/>
</dbReference>
<gene>
    <name evidence="3" type="ORF">DFR57_12048</name>
</gene>
<dbReference type="AlphaFoldDB" id="A0A368X9E2"/>